<dbReference type="Gene3D" id="3.60.21.10">
    <property type="match status" value="1"/>
</dbReference>
<feature type="compositionally biased region" description="Low complexity" evidence="4">
    <location>
        <begin position="358"/>
        <end position="372"/>
    </location>
</feature>
<reference evidence="6" key="2">
    <citation type="submission" date="2020-09" db="EMBL/GenBank/DDBJ databases">
        <authorList>
            <person name="Sun Q."/>
            <person name="Ohkuma M."/>
        </authorList>
    </citation>
    <scope>NUCLEOTIDE SEQUENCE</scope>
    <source>
        <strain evidence="6">JCM 19018</strain>
    </source>
</reference>
<feature type="domain" description="Dockerin" evidence="5">
    <location>
        <begin position="555"/>
        <end position="616"/>
    </location>
</feature>
<dbReference type="NCBIfam" id="NF033679">
    <property type="entry name" value="DNRLRE_dom"/>
    <property type="match status" value="1"/>
</dbReference>
<comment type="subcellular location">
    <subcellularLocation>
        <location evidence="1">Secreted</location>
    </subcellularLocation>
</comment>
<evidence type="ECO:0000256" key="2">
    <source>
        <dbReference type="ARBA" id="ARBA00022525"/>
    </source>
</evidence>
<feature type="compositionally biased region" description="Acidic residues" evidence="4">
    <location>
        <begin position="332"/>
        <end position="341"/>
    </location>
</feature>
<dbReference type="InterPro" id="IPR036439">
    <property type="entry name" value="Dockerin_dom_sf"/>
</dbReference>
<feature type="compositionally biased region" description="Basic and acidic residues" evidence="4">
    <location>
        <begin position="311"/>
        <end position="324"/>
    </location>
</feature>
<keyword evidence="3" id="KW-0732">Signal</keyword>
<dbReference type="RefSeq" id="WP_188975288.1">
    <property type="nucleotide sequence ID" value="NZ_BMPD01000001.1"/>
</dbReference>
<evidence type="ECO:0000256" key="4">
    <source>
        <dbReference type="SAM" id="MobiDB-lite"/>
    </source>
</evidence>
<dbReference type="EMBL" id="BMPD01000001">
    <property type="protein sequence ID" value="GGK56549.1"/>
    <property type="molecule type" value="Genomic_DNA"/>
</dbReference>
<reference evidence="6" key="1">
    <citation type="journal article" date="2014" name="Int. J. Syst. Evol. Microbiol.">
        <title>Complete genome sequence of Corynebacterium casei LMG S-19264T (=DSM 44701T), isolated from a smear-ripened cheese.</title>
        <authorList>
            <consortium name="US DOE Joint Genome Institute (JGI-PGF)"/>
            <person name="Walter F."/>
            <person name="Albersmeier A."/>
            <person name="Kalinowski J."/>
            <person name="Ruckert C."/>
        </authorList>
    </citation>
    <scope>NUCLEOTIDE SEQUENCE</scope>
    <source>
        <strain evidence="6">JCM 19018</strain>
    </source>
</reference>
<dbReference type="OrthoDB" id="307523at2157"/>
<accession>A0A830EY48</accession>
<dbReference type="InterPro" id="IPR016134">
    <property type="entry name" value="Dockerin_dom"/>
</dbReference>
<dbReference type="InterPro" id="IPR004843">
    <property type="entry name" value="Calcineurin-like_PHP"/>
</dbReference>
<dbReference type="PANTHER" id="PTHR43143">
    <property type="entry name" value="METALLOPHOSPHOESTERASE, CALCINEURIN SUPERFAMILY"/>
    <property type="match status" value="1"/>
</dbReference>
<evidence type="ECO:0000313" key="7">
    <source>
        <dbReference type="Proteomes" id="UP000614221"/>
    </source>
</evidence>
<organism evidence="6 7">
    <name type="scientific">Haloarcula sebkhae</name>
    <dbReference type="NCBI Taxonomy" id="932660"/>
    <lineage>
        <taxon>Archaea</taxon>
        <taxon>Methanobacteriati</taxon>
        <taxon>Methanobacteriota</taxon>
        <taxon>Stenosarchaea group</taxon>
        <taxon>Halobacteria</taxon>
        <taxon>Halobacteriales</taxon>
        <taxon>Haloarculaceae</taxon>
        <taxon>Haloarcula</taxon>
    </lineage>
</organism>
<protein>
    <recommendedName>
        <fullName evidence="5">Dockerin domain-containing protein</fullName>
    </recommendedName>
</protein>
<evidence type="ECO:0000256" key="1">
    <source>
        <dbReference type="ARBA" id="ARBA00004613"/>
    </source>
</evidence>
<comment type="caution">
    <text evidence="6">The sequence shown here is derived from an EMBL/GenBank/DDBJ whole genome shotgun (WGS) entry which is preliminary data.</text>
</comment>
<dbReference type="GO" id="GO:0005576">
    <property type="term" value="C:extracellular region"/>
    <property type="evidence" value="ECO:0007669"/>
    <property type="project" value="UniProtKB-SubCell"/>
</dbReference>
<dbReference type="InterPro" id="IPR051918">
    <property type="entry name" value="STPP_CPPED1"/>
</dbReference>
<dbReference type="Gene3D" id="1.10.1330.10">
    <property type="entry name" value="Dockerin domain"/>
    <property type="match status" value="1"/>
</dbReference>
<dbReference type="InterPro" id="IPR029052">
    <property type="entry name" value="Metallo-depent_PP-like"/>
</dbReference>
<dbReference type="Pfam" id="PF24517">
    <property type="entry name" value="CBM96"/>
    <property type="match status" value="1"/>
</dbReference>
<name>A0A830EY48_9EURY</name>
<dbReference type="GO" id="GO:0000272">
    <property type="term" value="P:polysaccharide catabolic process"/>
    <property type="evidence" value="ECO:0007669"/>
    <property type="project" value="InterPro"/>
</dbReference>
<dbReference type="PANTHER" id="PTHR43143:SF5">
    <property type="entry name" value="SECRETED PROTEIN"/>
    <property type="match status" value="1"/>
</dbReference>
<dbReference type="PROSITE" id="PS00018">
    <property type="entry name" value="EF_HAND_1"/>
    <property type="match status" value="1"/>
</dbReference>
<evidence type="ECO:0000313" key="6">
    <source>
        <dbReference type="EMBL" id="GGK56549.1"/>
    </source>
</evidence>
<dbReference type="PROSITE" id="PS51318">
    <property type="entry name" value="TAT"/>
    <property type="match status" value="1"/>
</dbReference>
<dbReference type="Proteomes" id="UP000614221">
    <property type="component" value="Unassembled WGS sequence"/>
</dbReference>
<dbReference type="InterPro" id="IPR018247">
    <property type="entry name" value="EF_Hand_1_Ca_BS"/>
</dbReference>
<keyword evidence="2" id="KW-0964">Secreted</keyword>
<gene>
    <name evidence="6" type="ORF">GCM10009067_06250</name>
</gene>
<evidence type="ECO:0000259" key="5">
    <source>
        <dbReference type="PROSITE" id="PS51766"/>
    </source>
</evidence>
<dbReference type="Pfam" id="PF00149">
    <property type="entry name" value="Metallophos"/>
    <property type="match status" value="1"/>
</dbReference>
<evidence type="ECO:0000256" key="3">
    <source>
        <dbReference type="ARBA" id="ARBA00022729"/>
    </source>
</evidence>
<dbReference type="InterPro" id="IPR006311">
    <property type="entry name" value="TAT_signal"/>
</dbReference>
<dbReference type="SUPFAM" id="SSF63446">
    <property type="entry name" value="Type I dockerin domain"/>
    <property type="match status" value="1"/>
</dbReference>
<dbReference type="GO" id="GO:0016787">
    <property type="term" value="F:hydrolase activity"/>
    <property type="evidence" value="ECO:0007669"/>
    <property type="project" value="InterPro"/>
</dbReference>
<feature type="region of interest" description="Disordered" evidence="4">
    <location>
        <begin position="311"/>
        <end position="372"/>
    </location>
</feature>
<sequence length="616" mass="65739">MDSSDRSERLATTTRRRVLKAAGAGVGLTALGTTASTGQQSDYWTVVALPDTQVYAKEGTPYGKDQTQWIADNADAENIAFVSHEGDVVDHGDNDAEWQYMDEAMSTLDGVVPYATVTGNHDYATLWDRNSSVAKYREYFGPSRYEDRDWFGGAGPTAGGEGRDNLSTYQLFSAGGYDFLHLALEWEPPGPVDDQSTTLGWAQSVLDQHPDRATILTTHSYLRDGPQRRTREVQEANGIGSMGQTVWEEFVAPNNQIFMVLCGHWHDGTGKSSGEAHQVSTNDDGSSVYELLANYQTRDDGGHGLLRRIEFRPGDGSDAPDRIKVRTYSPSTDEEQTDEDSQFGFDLDFDARFGSSSPGTPTPTATPDTPDIPTVTFQQGTDGYSGATDTVIRAAEPEASYGTAETLSIDSSDPEGSGSTTQVLLRFDGIIGTNGGQIPPGSDVKQATVALETSDEGDGAAVHRLRTDWSADSTWASFDGGIQADGSQAVAEAVTRTGAVETGKTSIDVTASVQAWANGAQNAGWVFRPLGNDGWDIQSADSSRPPTLTISYTPSETVAGDVDGDGDVDTDDVDRLQRSIAGEDVDIDRDAADVDGDGDVDIGDAVAARNLAGDNP</sequence>
<proteinExistence type="predicted"/>
<dbReference type="AlphaFoldDB" id="A0A830EY48"/>
<dbReference type="InterPro" id="IPR055372">
    <property type="entry name" value="CBM96"/>
</dbReference>
<dbReference type="PROSITE" id="PS51766">
    <property type="entry name" value="DOCKERIN"/>
    <property type="match status" value="1"/>
</dbReference>
<dbReference type="SUPFAM" id="SSF56300">
    <property type="entry name" value="Metallo-dependent phosphatases"/>
    <property type="match status" value="1"/>
</dbReference>